<gene>
    <name evidence="2" type="ORF">ACFO60_39905</name>
</gene>
<reference evidence="3" key="1">
    <citation type="journal article" date="2019" name="Int. J. Syst. Evol. Microbiol.">
        <title>The Global Catalogue of Microorganisms (GCM) 10K type strain sequencing project: providing services to taxonomists for standard genome sequencing and annotation.</title>
        <authorList>
            <consortium name="The Broad Institute Genomics Platform"/>
            <consortium name="The Broad Institute Genome Sequencing Center for Infectious Disease"/>
            <person name="Wu L."/>
            <person name="Ma J."/>
        </authorList>
    </citation>
    <scope>NUCLEOTIDE SEQUENCE [LARGE SCALE GENOMIC DNA]</scope>
    <source>
        <strain evidence="3">CGMCC 4.7132</strain>
    </source>
</reference>
<proteinExistence type="predicted"/>
<accession>A0ABV9CWP9</accession>
<dbReference type="Proteomes" id="UP001596004">
    <property type="component" value="Unassembled WGS sequence"/>
</dbReference>
<evidence type="ECO:0000256" key="1">
    <source>
        <dbReference type="SAM" id="Phobius"/>
    </source>
</evidence>
<evidence type="ECO:0000313" key="2">
    <source>
        <dbReference type="EMBL" id="MFC4536974.1"/>
    </source>
</evidence>
<sequence length="429" mass="46219">MPQPPQKARRALRWSRRSIAIVVSVCALVGAVRLVLPATSGIAGEPPGVRRQLAFLRAELNDGAGEAAQRLFPEGYFFLHVLYGLSWVDLGMRGTASKRPEALREARWALARLDSPSGRAPFSGTLEPSYGVFYRGWTNWLRGGVLSLQPDERRDPGELRRFADDSAALGAAFDASASPYLAAYPGQAWPVDSTVAMASLRLHDTLLPARFAGTAERWLGEVRQRLDPRTGLIPHQADAATGEPIEVARGTSQSIVHRFLPEIDPAFGAGQYLRFRDLYVRSPLGLGPAVREYPDGTDGPADVDSGPLPLGVSLAATAVTLGAAQVHGDAPLAGALAGYGELAGLPLDTPWTKRYAFGLLPIGDAFLAWSKTARPWVARAPYPPPASVSPWWRLPLLSLLLALGAAPWVPALARRYRRRNGGRLASHVS</sequence>
<evidence type="ECO:0000313" key="3">
    <source>
        <dbReference type="Proteomes" id="UP001596004"/>
    </source>
</evidence>
<organism evidence="2 3">
    <name type="scientific">Sphaerisporangium dianthi</name>
    <dbReference type="NCBI Taxonomy" id="1436120"/>
    <lineage>
        <taxon>Bacteria</taxon>
        <taxon>Bacillati</taxon>
        <taxon>Actinomycetota</taxon>
        <taxon>Actinomycetes</taxon>
        <taxon>Streptosporangiales</taxon>
        <taxon>Streptosporangiaceae</taxon>
        <taxon>Sphaerisporangium</taxon>
    </lineage>
</organism>
<evidence type="ECO:0008006" key="4">
    <source>
        <dbReference type="Google" id="ProtNLM"/>
    </source>
</evidence>
<comment type="caution">
    <text evidence="2">The sequence shown here is derived from an EMBL/GenBank/DDBJ whole genome shotgun (WGS) entry which is preliminary data.</text>
</comment>
<dbReference type="RefSeq" id="WP_380852442.1">
    <property type="nucleotide sequence ID" value="NZ_JBHSFP010000067.1"/>
</dbReference>
<protein>
    <recommendedName>
        <fullName evidence="4">DUF2236 domain-containing protein</fullName>
    </recommendedName>
</protein>
<name>A0ABV9CWP9_9ACTN</name>
<dbReference type="EMBL" id="JBHSFP010000067">
    <property type="protein sequence ID" value="MFC4536974.1"/>
    <property type="molecule type" value="Genomic_DNA"/>
</dbReference>
<keyword evidence="1" id="KW-1133">Transmembrane helix</keyword>
<feature type="transmembrane region" description="Helical" evidence="1">
    <location>
        <begin position="391"/>
        <end position="413"/>
    </location>
</feature>
<keyword evidence="1" id="KW-0812">Transmembrane</keyword>
<keyword evidence="3" id="KW-1185">Reference proteome</keyword>
<keyword evidence="1" id="KW-0472">Membrane</keyword>